<dbReference type="Proteomes" id="UP001234354">
    <property type="component" value="Unassembled WGS sequence"/>
</dbReference>
<dbReference type="InterPro" id="IPR006680">
    <property type="entry name" value="Amidohydro-rel"/>
</dbReference>
<evidence type="ECO:0000313" key="4">
    <source>
        <dbReference type="Proteomes" id="UP001234354"/>
    </source>
</evidence>
<feature type="signal peptide" evidence="1">
    <location>
        <begin position="1"/>
        <end position="26"/>
    </location>
</feature>
<dbReference type="SUPFAM" id="SSF51556">
    <property type="entry name" value="Metallo-dependent hydrolases"/>
    <property type="match status" value="1"/>
</dbReference>
<dbReference type="InterPro" id="IPR032466">
    <property type="entry name" value="Metal_Hydrolase"/>
</dbReference>
<feature type="chain" id="PRO_5043409585" description="Amidohydrolase-related domain-containing protein" evidence="1">
    <location>
        <begin position="27"/>
        <end position="380"/>
    </location>
</feature>
<dbReference type="Pfam" id="PF04909">
    <property type="entry name" value="Amidohydro_2"/>
    <property type="match status" value="1"/>
</dbReference>
<sequence>MRWKQQGLFIGVAVLGLAACSPSMQPAVSAPAEAGAAPPSTYAMDDYARVRKFDAHVHANGTDPVFLQLARSDNFELLSINVDYPDFPTLEAQHRVALALAREEPQRFHWAASFTMKGFGTPGWLARTNQGLDAAVSEGARAVKVWKNIGMVERNARGELITLDDPGLSPVADHVQSLGVPLIAHQAEPYNCWLPLDQMTTDNDREYFAHHPDYYMYLHPEMPSHETLVAARDRFVAAHPRLRFVGAHMASLEYDVDVLAKFLDTHPNATVDLAARMSQVQYQSLRDPAKVRDFFVRYQDRLLYGTDLTQAPDADPAAFRAEAHAMWTSDWKYLATGESQRIDMLKADVPGLALPRAVIDRIYYANALREFGLERQVAAR</sequence>
<dbReference type="PROSITE" id="PS51257">
    <property type="entry name" value="PROKAR_LIPOPROTEIN"/>
    <property type="match status" value="1"/>
</dbReference>
<dbReference type="RefSeq" id="WP_306993286.1">
    <property type="nucleotide sequence ID" value="NZ_JAUTBB010000001.1"/>
</dbReference>
<protein>
    <recommendedName>
        <fullName evidence="2">Amidohydrolase-related domain-containing protein</fullName>
    </recommendedName>
</protein>
<dbReference type="EMBL" id="JAUTBB010000001">
    <property type="protein sequence ID" value="MDQ1120023.1"/>
    <property type="molecule type" value="Genomic_DNA"/>
</dbReference>
<feature type="domain" description="Amidohydrolase-related" evidence="2">
    <location>
        <begin position="118"/>
        <end position="373"/>
    </location>
</feature>
<dbReference type="AlphaFoldDB" id="A0AAW8GEH4"/>
<organism evidence="3 4">
    <name type="scientific">Pseudoxanthomonas winnipegensis</name>
    <dbReference type="NCBI Taxonomy" id="2480810"/>
    <lineage>
        <taxon>Bacteria</taxon>
        <taxon>Pseudomonadati</taxon>
        <taxon>Pseudomonadota</taxon>
        <taxon>Gammaproteobacteria</taxon>
        <taxon>Lysobacterales</taxon>
        <taxon>Lysobacteraceae</taxon>
        <taxon>Pseudoxanthomonas</taxon>
    </lineage>
</organism>
<gene>
    <name evidence="3" type="ORF">QE383_002331</name>
</gene>
<evidence type="ECO:0000256" key="1">
    <source>
        <dbReference type="SAM" id="SignalP"/>
    </source>
</evidence>
<comment type="caution">
    <text evidence="3">The sequence shown here is derived from an EMBL/GenBank/DDBJ whole genome shotgun (WGS) entry which is preliminary data.</text>
</comment>
<proteinExistence type="predicted"/>
<accession>A0AAW8GEH4</accession>
<dbReference type="Gene3D" id="3.20.20.140">
    <property type="entry name" value="Metal-dependent hydrolases"/>
    <property type="match status" value="1"/>
</dbReference>
<dbReference type="GO" id="GO:0016787">
    <property type="term" value="F:hydrolase activity"/>
    <property type="evidence" value="ECO:0007669"/>
    <property type="project" value="InterPro"/>
</dbReference>
<evidence type="ECO:0000259" key="2">
    <source>
        <dbReference type="Pfam" id="PF04909"/>
    </source>
</evidence>
<name>A0AAW8GEH4_9GAMM</name>
<reference evidence="3" key="1">
    <citation type="submission" date="2023-07" db="EMBL/GenBank/DDBJ databases">
        <title>Functional and genomic diversity of the sorghum phyllosphere microbiome.</title>
        <authorList>
            <person name="Shade A."/>
        </authorList>
    </citation>
    <scope>NUCLEOTIDE SEQUENCE</scope>
    <source>
        <strain evidence="3">SORGH_AS_0908</strain>
    </source>
</reference>
<evidence type="ECO:0000313" key="3">
    <source>
        <dbReference type="EMBL" id="MDQ1120023.1"/>
    </source>
</evidence>
<keyword evidence="1" id="KW-0732">Signal</keyword>